<organism evidence="1">
    <name type="scientific">marine sediment metagenome</name>
    <dbReference type="NCBI Taxonomy" id="412755"/>
    <lineage>
        <taxon>unclassified sequences</taxon>
        <taxon>metagenomes</taxon>
        <taxon>ecological metagenomes</taxon>
    </lineage>
</organism>
<feature type="non-terminal residue" evidence="1">
    <location>
        <position position="1"/>
    </location>
</feature>
<proteinExistence type="predicted"/>
<gene>
    <name evidence="1" type="ORF">S01H4_06854</name>
</gene>
<accession>X1ABP5</accession>
<protein>
    <submittedName>
        <fullName evidence="1">Uncharacterized protein</fullName>
    </submittedName>
</protein>
<dbReference type="AlphaFoldDB" id="X1ABP5"/>
<name>X1ABP5_9ZZZZ</name>
<dbReference type="EMBL" id="BART01002171">
    <property type="protein sequence ID" value="GAG57521.1"/>
    <property type="molecule type" value="Genomic_DNA"/>
</dbReference>
<comment type="caution">
    <text evidence="1">The sequence shown here is derived from an EMBL/GenBank/DDBJ whole genome shotgun (WGS) entry which is preliminary data.</text>
</comment>
<reference evidence="1" key="1">
    <citation type="journal article" date="2014" name="Front. Microbiol.">
        <title>High frequency of phylogenetically diverse reductive dehalogenase-homologous genes in deep subseafloor sedimentary metagenomes.</title>
        <authorList>
            <person name="Kawai M."/>
            <person name="Futagami T."/>
            <person name="Toyoda A."/>
            <person name="Takaki Y."/>
            <person name="Nishi S."/>
            <person name="Hori S."/>
            <person name="Arai W."/>
            <person name="Tsubouchi T."/>
            <person name="Morono Y."/>
            <person name="Uchiyama I."/>
            <person name="Ito T."/>
            <person name="Fujiyama A."/>
            <person name="Inagaki F."/>
            <person name="Takami H."/>
        </authorList>
    </citation>
    <scope>NUCLEOTIDE SEQUENCE</scope>
    <source>
        <strain evidence="1">Expedition CK06-06</strain>
    </source>
</reference>
<sequence length="45" mass="5011">AATVEELLARGITPPIFMAENVDGGGEFNKKILSENKNRIFYLKD</sequence>
<evidence type="ECO:0000313" key="1">
    <source>
        <dbReference type="EMBL" id="GAG57521.1"/>
    </source>
</evidence>
<dbReference type="Gene3D" id="3.40.50.10490">
    <property type="entry name" value="Glucose-6-phosphate isomerase like protein, domain 1"/>
    <property type="match status" value="1"/>
</dbReference>